<keyword evidence="2" id="KW-0719">Serine esterase</keyword>
<dbReference type="SUPFAM" id="SSF53474">
    <property type="entry name" value="alpha/beta-Hydrolases"/>
    <property type="match status" value="1"/>
</dbReference>
<reference evidence="7 8" key="2">
    <citation type="journal article" date="2019" name="G3 (Bethesda)">
        <title>Hybrid Assembly of the Genome of the Entomopathogenic Nematode Steinernema carpocapsae Identifies the X-Chromosome.</title>
        <authorList>
            <person name="Serra L."/>
            <person name="Macchietto M."/>
            <person name="Macias-Munoz A."/>
            <person name="McGill C.J."/>
            <person name="Rodriguez I.M."/>
            <person name="Rodriguez B."/>
            <person name="Murad R."/>
            <person name="Mortazavi A."/>
        </authorList>
    </citation>
    <scope>NUCLEOTIDE SEQUENCE [LARGE SCALE GENOMIC DNA]</scope>
    <source>
        <strain evidence="7 8">ALL</strain>
    </source>
</reference>
<dbReference type="Gene3D" id="3.40.50.1820">
    <property type="entry name" value="alpha/beta hydrolase"/>
    <property type="match status" value="1"/>
</dbReference>
<dbReference type="Proteomes" id="UP000298663">
    <property type="component" value="Unassembled WGS sequence"/>
</dbReference>
<evidence type="ECO:0000256" key="4">
    <source>
        <dbReference type="RuleBase" id="RU361235"/>
    </source>
</evidence>
<name>A0A4U5NJ83_STECR</name>
<keyword evidence="5" id="KW-1133">Transmembrane helix</keyword>
<reference evidence="7 8" key="1">
    <citation type="journal article" date="2015" name="Genome Biol.">
        <title>Comparative genomics of Steinernema reveals deeply conserved gene regulatory networks.</title>
        <authorList>
            <person name="Dillman A.R."/>
            <person name="Macchietto M."/>
            <person name="Porter C.F."/>
            <person name="Rogers A."/>
            <person name="Williams B."/>
            <person name="Antoshechkin I."/>
            <person name="Lee M.M."/>
            <person name="Goodwin Z."/>
            <person name="Lu X."/>
            <person name="Lewis E.E."/>
            <person name="Goodrich-Blair H."/>
            <person name="Stock S.P."/>
            <person name="Adams B.J."/>
            <person name="Sternberg P.W."/>
            <person name="Mortazavi A."/>
        </authorList>
    </citation>
    <scope>NUCLEOTIDE SEQUENCE [LARGE SCALE GENOMIC DNA]</scope>
    <source>
        <strain evidence="7 8">ALL</strain>
    </source>
</reference>
<dbReference type="GO" id="GO:0052689">
    <property type="term" value="F:carboxylic ester hydrolase activity"/>
    <property type="evidence" value="ECO:0007669"/>
    <property type="project" value="UniProtKB-KW"/>
</dbReference>
<dbReference type="InterPro" id="IPR019826">
    <property type="entry name" value="Carboxylesterase_B_AS"/>
</dbReference>
<keyword evidence="3 4" id="KW-0378">Hydrolase</keyword>
<evidence type="ECO:0000256" key="1">
    <source>
        <dbReference type="ARBA" id="ARBA00005964"/>
    </source>
</evidence>
<dbReference type="InterPro" id="IPR029058">
    <property type="entry name" value="AB_hydrolase_fold"/>
</dbReference>
<dbReference type="OrthoDB" id="6846267at2759"/>
<dbReference type="Pfam" id="PF00135">
    <property type="entry name" value="COesterase"/>
    <property type="match status" value="1"/>
</dbReference>
<comment type="similarity">
    <text evidence="1 4">Belongs to the type-B carboxylesterase/lipase family.</text>
</comment>
<keyword evidence="8" id="KW-1185">Reference proteome</keyword>
<keyword evidence="5" id="KW-0472">Membrane</keyword>
<evidence type="ECO:0000313" key="7">
    <source>
        <dbReference type="EMBL" id="TKR82791.1"/>
    </source>
</evidence>
<organism evidence="7 8">
    <name type="scientific">Steinernema carpocapsae</name>
    <name type="common">Entomopathogenic nematode</name>
    <dbReference type="NCBI Taxonomy" id="34508"/>
    <lineage>
        <taxon>Eukaryota</taxon>
        <taxon>Metazoa</taxon>
        <taxon>Ecdysozoa</taxon>
        <taxon>Nematoda</taxon>
        <taxon>Chromadorea</taxon>
        <taxon>Rhabditida</taxon>
        <taxon>Tylenchina</taxon>
        <taxon>Panagrolaimomorpha</taxon>
        <taxon>Strongyloidoidea</taxon>
        <taxon>Steinernematidae</taxon>
        <taxon>Steinernema</taxon>
    </lineage>
</organism>
<proteinExistence type="inferred from homology"/>
<keyword evidence="5" id="KW-0812">Transmembrane</keyword>
<dbReference type="PROSITE" id="PS00122">
    <property type="entry name" value="CARBOXYLESTERASE_B_1"/>
    <property type="match status" value="1"/>
</dbReference>
<dbReference type="EC" id="3.1.1.-" evidence="4"/>
<evidence type="ECO:0000256" key="5">
    <source>
        <dbReference type="SAM" id="Phobius"/>
    </source>
</evidence>
<accession>A0A4U5NJ83</accession>
<comment type="caution">
    <text evidence="7">The sequence shown here is derived from an EMBL/GenBank/DDBJ whole genome shotgun (WGS) entry which is preliminary data.</text>
</comment>
<dbReference type="AlphaFoldDB" id="A0A4U5NJ83"/>
<evidence type="ECO:0000256" key="2">
    <source>
        <dbReference type="ARBA" id="ARBA00022487"/>
    </source>
</evidence>
<dbReference type="EMBL" id="AZBU02000004">
    <property type="protein sequence ID" value="TKR82791.1"/>
    <property type="molecule type" value="Genomic_DNA"/>
</dbReference>
<dbReference type="InterPro" id="IPR002018">
    <property type="entry name" value="CarbesteraseB"/>
</dbReference>
<dbReference type="STRING" id="34508.A0A4U5NJ83"/>
<dbReference type="PANTHER" id="PTHR44590">
    <property type="entry name" value="CARBOXYLIC ESTER HYDROLASE-RELATED"/>
    <property type="match status" value="1"/>
</dbReference>
<dbReference type="PANTHER" id="PTHR44590:SF3">
    <property type="entry name" value="CARBOXYLESTERASE TYPE B DOMAIN-CONTAINING PROTEIN"/>
    <property type="match status" value="1"/>
</dbReference>
<gene>
    <name evidence="7" type="ORF">L596_016470</name>
</gene>
<evidence type="ECO:0000259" key="6">
    <source>
        <dbReference type="Pfam" id="PF00135"/>
    </source>
</evidence>
<evidence type="ECO:0000313" key="8">
    <source>
        <dbReference type="Proteomes" id="UP000298663"/>
    </source>
</evidence>
<feature type="transmembrane region" description="Helical" evidence="5">
    <location>
        <begin position="28"/>
        <end position="49"/>
    </location>
</feature>
<evidence type="ECO:0000256" key="3">
    <source>
        <dbReference type="ARBA" id="ARBA00022801"/>
    </source>
</evidence>
<protein>
    <recommendedName>
        <fullName evidence="4">Carboxylic ester hydrolase</fullName>
        <ecNumber evidence="4">3.1.1.-</ecNumber>
    </recommendedName>
</protein>
<sequence length="462" mass="52515">MYHTMYNEDCLTMNIMAPAEKSKDPNGYPVLVFIYLGGFLIGESVLYSYRNISQNFVSQGIVFVTFNHRLSFFGFFSTGDEAAPGNAGIWDQIRALEFIQDVISDFGGNSNRVTVFGQSSGAKSIAALSCRLILTVNLFQQGIALSGSIYSPGVIHNRVVTASMALARALDCYGSSKEILACLKTKTVDEIQDGIIKSGSRNNHLHDMRVHLRMSSDLFPEPLEILAQKAPKIPYMTGIAELETGTKILSNHLAPLVDIAVRKEDWKSYSAEHLKEFISTKTLVEDEPEDLKDKLIEFYVNRKSPEGVEADWKFYLERFAEMSSNLLYDVPVFEDALRKTLSGSTVYLYMQEYINQENLKPYPLKKTVHGNELRYLLNIYFAGFNFTEDDFKFQKNWLAVVSFTKTGKPTVGNLSWDAMTMAHPYRYMSIASICQMKEGFKKEVMDFWFRDIKKLLPKHEEL</sequence>
<feature type="domain" description="Carboxylesterase type B" evidence="6">
    <location>
        <begin position="6"/>
        <end position="448"/>
    </location>
</feature>